<protein>
    <submittedName>
        <fullName evidence="4">ROK family protein</fullName>
    </submittedName>
</protein>
<dbReference type="EMBL" id="CP001700">
    <property type="protein sequence ID" value="ACU70515.1"/>
    <property type="molecule type" value="Genomic_DNA"/>
</dbReference>
<dbReference type="AlphaFoldDB" id="C7QBD8"/>
<feature type="compositionally biased region" description="Pro residues" evidence="2">
    <location>
        <begin position="355"/>
        <end position="365"/>
    </location>
</feature>
<dbReference type="STRING" id="479433.Caci_1594"/>
<proteinExistence type="inferred from homology"/>
<dbReference type="InterPro" id="IPR009057">
    <property type="entry name" value="Homeodomain-like_sf"/>
</dbReference>
<dbReference type="Pfam" id="PF12802">
    <property type="entry name" value="MarR_2"/>
    <property type="match status" value="1"/>
</dbReference>
<dbReference type="GO" id="GO:0003700">
    <property type="term" value="F:DNA-binding transcription factor activity"/>
    <property type="evidence" value="ECO:0007669"/>
    <property type="project" value="InterPro"/>
</dbReference>
<evidence type="ECO:0000256" key="2">
    <source>
        <dbReference type="SAM" id="MobiDB-lite"/>
    </source>
</evidence>
<organism evidence="4 5">
    <name type="scientific">Catenulispora acidiphila (strain DSM 44928 / JCM 14897 / NBRC 102108 / NRRL B-24433 / ID139908)</name>
    <dbReference type="NCBI Taxonomy" id="479433"/>
    <lineage>
        <taxon>Bacteria</taxon>
        <taxon>Bacillati</taxon>
        <taxon>Actinomycetota</taxon>
        <taxon>Actinomycetes</taxon>
        <taxon>Catenulisporales</taxon>
        <taxon>Catenulisporaceae</taxon>
        <taxon>Catenulispora</taxon>
    </lineage>
</organism>
<dbReference type="Pfam" id="PF13551">
    <property type="entry name" value="HTH_29"/>
    <property type="match status" value="1"/>
</dbReference>
<gene>
    <name evidence="4" type="ordered locus">Caci_1594</name>
</gene>
<comment type="similarity">
    <text evidence="1">Belongs to the ROK (NagC/XylR) family.</text>
</comment>
<dbReference type="InterPro" id="IPR000600">
    <property type="entry name" value="ROK"/>
</dbReference>
<dbReference type="HOGENOM" id="CLU_372111_0_0_11"/>
<accession>C7QBD8</accession>
<dbReference type="OrthoDB" id="2375382at2"/>
<dbReference type="Proteomes" id="UP000000851">
    <property type="component" value="Chromosome"/>
</dbReference>
<dbReference type="Pfam" id="PF00480">
    <property type="entry name" value="ROK"/>
    <property type="match status" value="1"/>
</dbReference>
<evidence type="ECO:0000313" key="5">
    <source>
        <dbReference type="Proteomes" id="UP000000851"/>
    </source>
</evidence>
<name>C7QBD8_CATAD</name>
<dbReference type="eggNOG" id="COG1846">
    <property type="taxonomic scope" value="Bacteria"/>
</dbReference>
<dbReference type="InterPro" id="IPR043129">
    <property type="entry name" value="ATPase_NBD"/>
</dbReference>
<dbReference type="eggNOG" id="COG3415">
    <property type="taxonomic scope" value="Bacteria"/>
</dbReference>
<evidence type="ECO:0000259" key="3">
    <source>
        <dbReference type="Pfam" id="PF12802"/>
    </source>
</evidence>
<sequence length="754" mass="79697">MGEVPSSGAAPGADGHSVLRRWADGDGQQALRASIVLLAAEGLRNADIARRLGVSRQTVSTWRKRYAVEGLDGLLDRARTGRPSAVDEGEIVASILTSTPDARTSRMVARRLGCSHTVVAETRHRWNLTGSRLTVPQIPVIPALEPSDLWPVGLHLDAGCTVLVLAGRSVATVPPPSAEPAVDPYALAAVGNALTEATAAAQAEAAAPAPIAGPGPGFGSGSVSTSGLSSGLTSGLNSGTHHDTDFVGPFLDAVRRTHPLPELHAVILRAEPSSTRPLQTQIAERCSHLGITVHQPPERTTGLSFTRAVLALDAARHPESSTRVLLDVASVLSRYVDGPETARVRWIREPLPAPSAAPPTLPLPSPGHSGPGTGGGANQIDLGSFNECVVIETVRLAGRITRGEIAERTRLTQQSVSRIARSLIQRGLLVEERQRHSAVGKPSSPVRLRDGAAHALGIHIDPHVLTAVLVDLSGRVVARRSEPITSDPRPGAVVTQIADLGETVLEQAGHGRWEEGFLGIGVATPGPVDTVSGTVLDPPLMSVLRDVPLRTLLERRFSCRIVIEKDCSAAAVGERWIGRDSRACDFVYLYLGTGVGTGLFLNGDLYRGLTANAGEFGQLCAVTLGRFDESGRPEILPECNPGSYAPAEHPSRAIGRQRSKLTVQQAAKAVSRGVLSVIDLLDVGLVVVGGPFFTGEVADVWLTEIEHAVNAYPTARRLRRIRVERSVNSSEAVAVGAASTIFHSTFTPRLRRSP</sequence>
<dbReference type="Gene3D" id="3.30.420.40">
    <property type="match status" value="3"/>
</dbReference>
<dbReference type="InterPro" id="IPR000835">
    <property type="entry name" value="HTH_MarR-typ"/>
</dbReference>
<keyword evidence="5" id="KW-1185">Reference proteome</keyword>
<dbReference type="RefSeq" id="WP_012785809.1">
    <property type="nucleotide sequence ID" value="NC_013131.1"/>
</dbReference>
<dbReference type="eggNOG" id="COG1940">
    <property type="taxonomic scope" value="Bacteria"/>
</dbReference>
<dbReference type="SUPFAM" id="SSF46785">
    <property type="entry name" value="Winged helix' DNA-binding domain"/>
    <property type="match status" value="1"/>
</dbReference>
<dbReference type="InParanoid" id="C7QBD8"/>
<dbReference type="SUPFAM" id="SSF53067">
    <property type="entry name" value="Actin-like ATPase domain"/>
    <property type="match status" value="1"/>
</dbReference>
<feature type="domain" description="HTH marR-type" evidence="3">
    <location>
        <begin position="395"/>
        <end position="436"/>
    </location>
</feature>
<dbReference type="CDD" id="cd23763">
    <property type="entry name" value="ASKHA_ATPase_ROK"/>
    <property type="match status" value="1"/>
</dbReference>
<dbReference type="InterPro" id="IPR036390">
    <property type="entry name" value="WH_DNA-bd_sf"/>
</dbReference>
<dbReference type="InterPro" id="IPR036388">
    <property type="entry name" value="WH-like_DNA-bd_sf"/>
</dbReference>
<reference evidence="4 5" key="1">
    <citation type="journal article" date="2009" name="Stand. Genomic Sci.">
        <title>Complete genome sequence of Catenulispora acidiphila type strain (ID 139908).</title>
        <authorList>
            <person name="Copeland A."/>
            <person name="Lapidus A."/>
            <person name="Glavina Del Rio T."/>
            <person name="Nolan M."/>
            <person name="Lucas S."/>
            <person name="Chen F."/>
            <person name="Tice H."/>
            <person name="Cheng J.F."/>
            <person name="Bruce D."/>
            <person name="Goodwin L."/>
            <person name="Pitluck S."/>
            <person name="Mikhailova N."/>
            <person name="Pati A."/>
            <person name="Ivanova N."/>
            <person name="Mavromatis K."/>
            <person name="Chen A."/>
            <person name="Palaniappan K."/>
            <person name="Chain P."/>
            <person name="Land M."/>
            <person name="Hauser L."/>
            <person name="Chang Y.J."/>
            <person name="Jeffries C.D."/>
            <person name="Chertkov O."/>
            <person name="Brettin T."/>
            <person name="Detter J.C."/>
            <person name="Han C."/>
            <person name="Ali Z."/>
            <person name="Tindall B.J."/>
            <person name="Goker M."/>
            <person name="Bristow J."/>
            <person name="Eisen J.A."/>
            <person name="Markowitz V."/>
            <person name="Hugenholtz P."/>
            <person name="Kyrpides N.C."/>
            <person name="Klenk H.P."/>
        </authorList>
    </citation>
    <scope>NUCLEOTIDE SEQUENCE [LARGE SCALE GENOMIC DNA]</scope>
    <source>
        <strain evidence="5">DSM 44928 / JCM 14897 / NBRC 102108 / NRRL B-24433 / ID139908</strain>
    </source>
</reference>
<dbReference type="Gene3D" id="1.10.10.10">
    <property type="entry name" value="Winged helix-like DNA-binding domain superfamily/Winged helix DNA-binding domain"/>
    <property type="match status" value="2"/>
</dbReference>
<feature type="region of interest" description="Disordered" evidence="2">
    <location>
        <begin position="355"/>
        <end position="377"/>
    </location>
</feature>
<dbReference type="KEGG" id="cai:Caci_1594"/>
<dbReference type="PANTHER" id="PTHR18964">
    <property type="entry name" value="ROK (REPRESSOR, ORF, KINASE) FAMILY"/>
    <property type="match status" value="1"/>
</dbReference>
<dbReference type="SUPFAM" id="SSF46689">
    <property type="entry name" value="Homeodomain-like"/>
    <property type="match status" value="1"/>
</dbReference>
<dbReference type="PANTHER" id="PTHR18964:SF149">
    <property type="entry name" value="BIFUNCTIONAL UDP-N-ACETYLGLUCOSAMINE 2-EPIMERASE_N-ACETYLMANNOSAMINE KINASE"/>
    <property type="match status" value="1"/>
</dbReference>
<evidence type="ECO:0000313" key="4">
    <source>
        <dbReference type="EMBL" id="ACU70515.1"/>
    </source>
</evidence>
<evidence type="ECO:0000256" key="1">
    <source>
        <dbReference type="ARBA" id="ARBA00006479"/>
    </source>
</evidence>